<dbReference type="RefSeq" id="WP_123236461.1">
    <property type="nucleotide sequence ID" value="NZ_RJVP01000001.1"/>
</dbReference>
<reference evidence="2 3" key="1">
    <citation type="submission" date="2018-10" db="EMBL/GenBank/DDBJ databases">
        <authorList>
            <person name="Chen W.-M."/>
        </authorList>
    </citation>
    <scope>NUCLEOTIDE SEQUENCE [LARGE SCALE GENOMIC DNA]</scope>
    <source>
        <strain evidence="2 3">H-5</strain>
    </source>
</reference>
<evidence type="ECO:0000313" key="3">
    <source>
        <dbReference type="Proteomes" id="UP000275137"/>
    </source>
</evidence>
<keyword evidence="3" id="KW-1185">Reference proteome</keyword>
<protein>
    <submittedName>
        <fullName evidence="2">Nuclease</fullName>
    </submittedName>
</protein>
<dbReference type="InterPro" id="IPR036490">
    <property type="entry name" value="ThsB_TIR-like_sf"/>
</dbReference>
<dbReference type="AlphaFoldDB" id="A0A3N0V6P6"/>
<dbReference type="Proteomes" id="UP000275137">
    <property type="component" value="Unassembled WGS sequence"/>
</dbReference>
<gene>
    <name evidence="2" type="ORF">ED236_03195</name>
</gene>
<dbReference type="EMBL" id="RJVP01000001">
    <property type="protein sequence ID" value="ROH88470.1"/>
    <property type="molecule type" value="Genomic_DNA"/>
</dbReference>
<accession>A0A3N0V6P6</accession>
<dbReference type="InterPro" id="IPR015032">
    <property type="entry name" value="ThsB__TIR-like_domain"/>
</dbReference>
<dbReference type="Gene3D" id="3.40.50.9200">
    <property type="entry name" value="Hypothetical protein MTH538"/>
    <property type="match status" value="1"/>
</dbReference>
<dbReference type="Pfam" id="PF08937">
    <property type="entry name" value="ThsB_TIR"/>
    <property type="match status" value="1"/>
</dbReference>
<feature type="domain" description="Thoeris protein ThsB TIR-like" evidence="1">
    <location>
        <begin position="9"/>
        <end position="112"/>
    </location>
</feature>
<comment type="caution">
    <text evidence="2">The sequence shown here is derived from an EMBL/GenBank/DDBJ whole genome shotgun (WGS) entry which is preliminary data.</text>
</comment>
<evidence type="ECO:0000259" key="1">
    <source>
        <dbReference type="Pfam" id="PF08937"/>
    </source>
</evidence>
<proteinExistence type="predicted"/>
<dbReference type="SUPFAM" id="SSF52206">
    <property type="entry name" value="Hypothetical protein MTH538"/>
    <property type="match status" value="1"/>
</dbReference>
<evidence type="ECO:0000313" key="2">
    <source>
        <dbReference type="EMBL" id="ROH88470.1"/>
    </source>
</evidence>
<sequence length="145" mass="16895">MSLHQVHVFISHSWKYSEVYDKLEEWLFSEYFQFGQAKIDFRNYSVPKHDPIHNAANADELREAIYKQIAMSHVVVIPTGMYTTHSKWIQQEIDGANYYGKPILAVNPRGQERASGIVVDNSKKQVGWNTLSVAQSVWDLYYERI</sequence>
<name>A0A3N0V6P6_9PROT</name>
<organism evidence="2 3">
    <name type="scientific">Pseudomethylobacillus aquaticus</name>
    <dbReference type="NCBI Taxonomy" id="2676064"/>
    <lineage>
        <taxon>Bacteria</taxon>
        <taxon>Pseudomonadati</taxon>
        <taxon>Pseudomonadota</taxon>
        <taxon>Betaproteobacteria</taxon>
        <taxon>Nitrosomonadales</taxon>
        <taxon>Methylophilaceae</taxon>
        <taxon>Pseudomethylobacillus</taxon>
    </lineage>
</organism>